<dbReference type="InterPro" id="IPR012337">
    <property type="entry name" value="RNaseH-like_sf"/>
</dbReference>
<dbReference type="PANTHER" id="PTHR46481">
    <property type="entry name" value="ZINC FINGER BED DOMAIN-CONTAINING PROTEIN 4"/>
    <property type="match status" value="1"/>
</dbReference>
<dbReference type="InterPro" id="IPR003656">
    <property type="entry name" value="Znf_BED"/>
</dbReference>
<accession>A0A671P5G4</accession>
<keyword evidence="8" id="KW-0539">Nucleus</keyword>
<dbReference type="GO" id="GO:0009791">
    <property type="term" value="P:post-embryonic development"/>
    <property type="evidence" value="ECO:0007669"/>
    <property type="project" value="UniProtKB-ARBA"/>
</dbReference>
<keyword evidence="12" id="KW-1185">Reference proteome</keyword>
<dbReference type="AlphaFoldDB" id="A0A671P5G4"/>
<dbReference type="InterPro" id="IPR052035">
    <property type="entry name" value="ZnF_BED_domain_contain"/>
</dbReference>
<dbReference type="GO" id="GO:0003677">
    <property type="term" value="F:DNA binding"/>
    <property type="evidence" value="ECO:0007669"/>
    <property type="project" value="UniProtKB-KW"/>
</dbReference>
<dbReference type="InterPro" id="IPR025525">
    <property type="entry name" value="hAT-like_transposase_RNase-H"/>
</dbReference>
<proteinExistence type="predicted"/>
<feature type="domain" description="hAT-like transposase RNase-H fold" evidence="10">
    <location>
        <begin position="398"/>
        <end position="461"/>
    </location>
</feature>
<organism evidence="11 12">
    <name type="scientific">Sinocyclocheilus anshuiensis</name>
    <dbReference type="NCBI Taxonomy" id="1608454"/>
    <lineage>
        <taxon>Eukaryota</taxon>
        <taxon>Metazoa</taxon>
        <taxon>Chordata</taxon>
        <taxon>Craniata</taxon>
        <taxon>Vertebrata</taxon>
        <taxon>Euteleostomi</taxon>
        <taxon>Actinopterygii</taxon>
        <taxon>Neopterygii</taxon>
        <taxon>Teleostei</taxon>
        <taxon>Ostariophysi</taxon>
        <taxon>Cypriniformes</taxon>
        <taxon>Cyprinidae</taxon>
        <taxon>Cyprininae</taxon>
        <taxon>Sinocyclocheilus</taxon>
    </lineage>
</organism>
<dbReference type="Pfam" id="PF14372">
    <property type="entry name" value="hAT-like_RNase-H"/>
    <property type="match status" value="1"/>
</dbReference>
<keyword evidence="4" id="KW-0862">Zinc</keyword>
<protein>
    <recommendedName>
        <fullName evidence="13">BED-type domain-containing protein</fullName>
    </recommendedName>
</protein>
<dbReference type="Pfam" id="PF02892">
    <property type="entry name" value="zf-BED"/>
    <property type="match status" value="1"/>
</dbReference>
<dbReference type="Proteomes" id="UP000472260">
    <property type="component" value="Unassembled WGS sequence"/>
</dbReference>
<evidence type="ECO:0000256" key="4">
    <source>
        <dbReference type="ARBA" id="ARBA00022833"/>
    </source>
</evidence>
<evidence type="ECO:0000256" key="2">
    <source>
        <dbReference type="ARBA" id="ARBA00022723"/>
    </source>
</evidence>
<keyword evidence="6" id="KW-0238">DNA-binding</keyword>
<evidence type="ECO:0000256" key="7">
    <source>
        <dbReference type="ARBA" id="ARBA00023163"/>
    </source>
</evidence>
<evidence type="ECO:0000313" key="11">
    <source>
        <dbReference type="Ensembl" id="ENSSANP00000051226.1"/>
    </source>
</evidence>
<keyword evidence="5" id="KW-0805">Transcription regulation</keyword>
<evidence type="ECO:0000256" key="8">
    <source>
        <dbReference type="ARBA" id="ARBA00023242"/>
    </source>
</evidence>
<dbReference type="PANTHER" id="PTHR46481:SF10">
    <property type="entry name" value="ZINC FINGER BED DOMAIN-CONTAINING PROTEIN 39"/>
    <property type="match status" value="1"/>
</dbReference>
<dbReference type="SUPFAM" id="SSF57667">
    <property type="entry name" value="beta-beta-alpha zinc fingers"/>
    <property type="match status" value="1"/>
</dbReference>
<comment type="subcellular location">
    <subcellularLocation>
        <location evidence="1">Nucleus</location>
    </subcellularLocation>
</comment>
<feature type="domain" description="BED-type" evidence="9">
    <location>
        <begin position="19"/>
        <end position="67"/>
    </location>
</feature>
<keyword evidence="2" id="KW-0479">Metal-binding</keyword>
<reference evidence="11" key="1">
    <citation type="submission" date="2025-08" db="UniProtKB">
        <authorList>
            <consortium name="Ensembl"/>
        </authorList>
    </citation>
    <scope>IDENTIFICATION</scope>
</reference>
<evidence type="ECO:0000256" key="5">
    <source>
        <dbReference type="ARBA" id="ARBA00023015"/>
    </source>
</evidence>
<evidence type="ECO:0000259" key="9">
    <source>
        <dbReference type="Pfam" id="PF02892"/>
    </source>
</evidence>
<evidence type="ECO:0000259" key="10">
    <source>
        <dbReference type="Pfam" id="PF14372"/>
    </source>
</evidence>
<name>A0A671P5G4_9TELE</name>
<evidence type="ECO:0008006" key="13">
    <source>
        <dbReference type="Google" id="ProtNLM"/>
    </source>
</evidence>
<dbReference type="GO" id="GO:0008270">
    <property type="term" value="F:zinc ion binding"/>
    <property type="evidence" value="ECO:0007669"/>
    <property type="project" value="UniProtKB-KW"/>
</dbReference>
<evidence type="ECO:0000313" key="12">
    <source>
        <dbReference type="Proteomes" id="UP000472260"/>
    </source>
</evidence>
<evidence type="ECO:0000256" key="1">
    <source>
        <dbReference type="ARBA" id="ARBA00004123"/>
    </source>
</evidence>
<keyword evidence="3" id="KW-0863">Zinc-finger</keyword>
<reference evidence="11" key="2">
    <citation type="submission" date="2025-09" db="UniProtKB">
        <authorList>
            <consortium name="Ensembl"/>
        </authorList>
    </citation>
    <scope>IDENTIFICATION</scope>
</reference>
<dbReference type="SUPFAM" id="SSF53098">
    <property type="entry name" value="Ribonuclease H-like"/>
    <property type="match status" value="1"/>
</dbReference>
<evidence type="ECO:0000256" key="6">
    <source>
        <dbReference type="ARBA" id="ARBA00023125"/>
    </source>
</evidence>
<dbReference type="SMART" id="SM00614">
    <property type="entry name" value="ZnF_BED"/>
    <property type="match status" value="1"/>
</dbReference>
<keyword evidence="7" id="KW-0804">Transcription</keyword>
<dbReference type="InterPro" id="IPR036236">
    <property type="entry name" value="Znf_C2H2_sf"/>
</dbReference>
<dbReference type="Ensembl" id="ENSSANT00000054438.1">
    <property type="protein sequence ID" value="ENSSANP00000051226.1"/>
    <property type="gene ID" value="ENSSANG00000025666.1"/>
</dbReference>
<dbReference type="GO" id="GO:0005634">
    <property type="term" value="C:nucleus"/>
    <property type="evidence" value="ECO:0007669"/>
    <property type="project" value="UniProtKB-SubCell"/>
</dbReference>
<sequence length="549" mass="62055">IQNLYLRLSKTNLISRDMSLVWNYFEVADNDDKTAVCKLYTAKISRGGTSVKNFNTANLITHLKCRHAKEHDEFVKAKAEAALATKAKCQTKASVTPSIAQVFDSTRKFKSDSTKAREITRKVMEFMALDDQPFSVVEDTGFQRLVRHLEPRYTLPSRCYFADVCLPEIYNRVADHVHKLLHNDSAMSFTTDIWSSDVSPTSMLSLTAQWIDCDFKLKVLLHSQEFTGSHTSLAISQAFTDMLDKWKIDRSRVHAVVRDNARNMAKAMTDSEIMSLPCMAHSLQLAVNEGILSQRSVTELASMCRKIVGHFKHSQLASSRLQSIQSQMDLPPKRLKQDVNTRWNSTFYMMQSLLEQKRALAAYAADYELPVTLTAQQWTLMEKDASAADIIPLLETLKRLLSKEADSDHGVKTMKKALLEAVQKQFRNTTSNHMCCIATVLDPRYKDKFFDADTKQQMHEMIVAEIKKLGHPGEDVQNLEETRESITASFSAIFNEIVQENGTVAENASVSTQVASYLAEPVIPRHESALTYWAANQGRLPELAQVARK</sequence>
<dbReference type="SUPFAM" id="SSF140996">
    <property type="entry name" value="Hermes dimerisation domain"/>
    <property type="match status" value="1"/>
</dbReference>
<evidence type="ECO:0000256" key="3">
    <source>
        <dbReference type="ARBA" id="ARBA00022771"/>
    </source>
</evidence>